<proteinExistence type="predicted"/>
<evidence type="ECO:0000313" key="3">
    <source>
        <dbReference type="EMBL" id="KAK9866684.1"/>
    </source>
</evidence>
<feature type="region of interest" description="Disordered" evidence="2">
    <location>
        <begin position="469"/>
        <end position="493"/>
    </location>
</feature>
<feature type="region of interest" description="Disordered" evidence="2">
    <location>
        <begin position="410"/>
        <end position="447"/>
    </location>
</feature>
<keyword evidence="4" id="KW-1185">Reference proteome</keyword>
<name>A0AAW1TEA5_9CHLO</name>
<gene>
    <name evidence="3" type="ORF">WJX84_010788</name>
</gene>
<feature type="compositionally biased region" description="Polar residues" evidence="2">
    <location>
        <begin position="382"/>
        <end position="391"/>
    </location>
</feature>
<evidence type="ECO:0000313" key="4">
    <source>
        <dbReference type="Proteomes" id="UP001485043"/>
    </source>
</evidence>
<organism evidence="3 4">
    <name type="scientific">Apatococcus fuscideae</name>
    <dbReference type="NCBI Taxonomy" id="2026836"/>
    <lineage>
        <taxon>Eukaryota</taxon>
        <taxon>Viridiplantae</taxon>
        <taxon>Chlorophyta</taxon>
        <taxon>core chlorophytes</taxon>
        <taxon>Trebouxiophyceae</taxon>
        <taxon>Chlorellales</taxon>
        <taxon>Chlorellaceae</taxon>
        <taxon>Apatococcus</taxon>
    </lineage>
</organism>
<dbReference type="AlphaFoldDB" id="A0AAW1TEA5"/>
<evidence type="ECO:0000256" key="1">
    <source>
        <dbReference type="SAM" id="Coils"/>
    </source>
</evidence>
<evidence type="ECO:0000256" key="2">
    <source>
        <dbReference type="SAM" id="MobiDB-lite"/>
    </source>
</evidence>
<keyword evidence="1" id="KW-0175">Coiled coil</keyword>
<comment type="caution">
    <text evidence="3">The sequence shown here is derived from an EMBL/GenBank/DDBJ whole genome shotgun (WGS) entry which is preliminary data.</text>
</comment>
<dbReference type="Proteomes" id="UP001485043">
    <property type="component" value="Unassembled WGS sequence"/>
</dbReference>
<feature type="coiled-coil region" evidence="1">
    <location>
        <begin position="128"/>
        <end position="162"/>
    </location>
</feature>
<reference evidence="3 4" key="1">
    <citation type="journal article" date="2024" name="Nat. Commun.">
        <title>Phylogenomics reveals the evolutionary origins of lichenization in chlorophyte algae.</title>
        <authorList>
            <person name="Puginier C."/>
            <person name="Libourel C."/>
            <person name="Otte J."/>
            <person name="Skaloud P."/>
            <person name="Haon M."/>
            <person name="Grisel S."/>
            <person name="Petersen M."/>
            <person name="Berrin J.G."/>
            <person name="Delaux P.M."/>
            <person name="Dal Grande F."/>
            <person name="Keller J."/>
        </authorList>
    </citation>
    <scope>NUCLEOTIDE SEQUENCE [LARGE SCALE GENOMIC DNA]</scope>
    <source>
        <strain evidence="3 4">SAG 2523</strain>
    </source>
</reference>
<protein>
    <submittedName>
        <fullName evidence="3">Uncharacterized protein</fullName>
    </submittedName>
</protein>
<feature type="region of interest" description="Disordered" evidence="2">
    <location>
        <begin position="369"/>
        <end position="392"/>
    </location>
</feature>
<dbReference type="EMBL" id="JALJOV010000141">
    <property type="protein sequence ID" value="KAK9866684.1"/>
    <property type="molecule type" value="Genomic_DNA"/>
</dbReference>
<sequence>MALGVASVEDPLKKLGPWRESTRLLLVTPGQHLNYEAKEPLSGVQAAVEDLDGHEGNGAPHAELRESQLQDTHGTWEASRLRVRVTSLAAENDALRLHVRQLLQEISSQQASSEAQHSVASKKSQLVESEAAGRVAELEEQMDRQRRALSELAVAAEDLASENVGLSTELVQLRTDKQTNSKALTELQSRTQTLQELYMRDLDAAARSPGTPTVREVQQQQALAALATPTLLAVSQPDQEPVGVGQWSLGPSGLGHSTQPSPGASNHNLVYQEREALQHSCSQLQAQVSKLEGRLSQVQIEKDEVSQQCAAERRRAVAAESQGQQRLVGALRRLDYLAAQHKEAEAVLQQRDRYITRLEGRLLANRRAAAANRTEASPLHGSLTNSSSTPQMVHDLGDLHALAASRAQNATAHGQAISGTPIRAQPSIRDSNASADGPQSSGSSRSLSIDDLERRIEALNSTLQLHVGQRAPLAGLQSPATPTGPLQPVDAPA</sequence>
<feature type="compositionally biased region" description="Polar residues" evidence="2">
    <location>
        <begin position="428"/>
        <end position="439"/>
    </location>
</feature>
<accession>A0AAW1TEA5</accession>
<feature type="coiled-coil region" evidence="1">
    <location>
        <begin position="274"/>
        <end position="315"/>
    </location>
</feature>